<dbReference type="AlphaFoldDB" id="A0A840U1F1"/>
<dbReference type="EMBL" id="JACHGF010000006">
    <property type="protein sequence ID" value="MBB5285689.1"/>
    <property type="molecule type" value="Genomic_DNA"/>
</dbReference>
<dbReference type="Gene3D" id="1.25.40.390">
    <property type="match status" value="1"/>
</dbReference>
<comment type="subcellular location">
    <subcellularLocation>
        <location evidence="1">Cell outer membrane</location>
    </subcellularLocation>
</comment>
<evidence type="ECO:0000256" key="4">
    <source>
        <dbReference type="ARBA" id="ARBA00023136"/>
    </source>
</evidence>
<dbReference type="SUPFAM" id="SSF48452">
    <property type="entry name" value="TPR-like"/>
    <property type="match status" value="1"/>
</dbReference>
<feature type="chain" id="PRO_5032735249" description="RagB/SusD family nutrient uptake outer membrane protein" evidence="6">
    <location>
        <begin position="21"/>
        <end position="581"/>
    </location>
</feature>
<name>A0A840U1F1_9BACT</name>
<evidence type="ECO:0000259" key="7">
    <source>
        <dbReference type="Pfam" id="PF07980"/>
    </source>
</evidence>
<gene>
    <name evidence="9" type="ORF">HNQ92_003849</name>
</gene>
<evidence type="ECO:0000313" key="10">
    <source>
        <dbReference type="Proteomes" id="UP000557307"/>
    </source>
</evidence>
<feature type="domain" description="RagB/SusD" evidence="7">
    <location>
        <begin position="273"/>
        <end position="581"/>
    </location>
</feature>
<evidence type="ECO:0000256" key="5">
    <source>
        <dbReference type="ARBA" id="ARBA00023237"/>
    </source>
</evidence>
<keyword evidence="4" id="KW-0472">Membrane</keyword>
<dbReference type="Pfam" id="PF14322">
    <property type="entry name" value="SusD-like_3"/>
    <property type="match status" value="1"/>
</dbReference>
<proteinExistence type="inferred from homology"/>
<evidence type="ECO:0000259" key="8">
    <source>
        <dbReference type="Pfam" id="PF14322"/>
    </source>
</evidence>
<dbReference type="InterPro" id="IPR033985">
    <property type="entry name" value="SusD-like_N"/>
</dbReference>
<keyword evidence="3 6" id="KW-0732">Signal</keyword>
<dbReference type="Pfam" id="PF07980">
    <property type="entry name" value="SusD_RagB"/>
    <property type="match status" value="1"/>
</dbReference>
<keyword evidence="10" id="KW-1185">Reference proteome</keyword>
<dbReference type="RefSeq" id="WP_184176092.1">
    <property type="nucleotide sequence ID" value="NZ_JACHGF010000006.1"/>
</dbReference>
<accession>A0A840U1F1</accession>
<keyword evidence="5" id="KW-0998">Cell outer membrane</keyword>
<dbReference type="GO" id="GO:0009279">
    <property type="term" value="C:cell outer membrane"/>
    <property type="evidence" value="ECO:0007669"/>
    <property type="project" value="UniProtKB-SubCell"/>
</dbReference>
<dbReference type="InterPro" id="IPR011990">
    <property type="entry name" value="TPR-like_helical_dom_sf"/>
</dbReference>
<protein>
    <recommendedName>
        <fullName evidence="11">RagB/SusD family nutrient uptake outer membrane protein</fullName>
    </recommendedName>
</protein>
<feature type="signal peptide" evidence="6">
    <location>
        <begin position="1"/>
        <end position="20"/>
    </location>
</feature>
<feature type="domain" description="SusD-like N-terminal" evidence="8">
    <location>
        <begin position="106"/>
        <end position="227"/>
    </location>
</feature>
<evidence type="ECO:0000256" key="2">
    <source>
        <dbReference type="ARBA" id="ARBA00006275"/>
    </source>
</evidence>
<dbReference type="InterPro" id="IPR012944">
    <property type="entry name" value="SusD_RagB_dom"/>
</dbReference>
<comment type="similarity">
    <text evidence="2">Belongs to the SusD family.</text>
</comment>
<sequence length="581" mass="63568">MKKLITIGATGLMLALMLFANSCSDDFLTILPAGQLDQAQLSSKNGLEGALIAAYAQLNGRANRMASASNWVWGSIRGGDANKGTDPGDFQTINPIQRFEALTTLDVIRDAWSGTYEGVARTNNVLNLLTMAQAEVTDADKARIGAEARFLRAHYYFQLKRNFNNAPYIDETIDVGTGIEKVPNNVDLWPKIEADMKFAYDNLPATQSSVGRANKWAAASYLAKIYMYQKKYAEAKALFDLIIANGTTTRGTKYALVPRYADIFKASNDNNAESVFAIQAAANTGSVNNANPEFDLNFPYNTGPDGPGNCCGFFQPSFDMASSFRTANGLPLLDGSYRTPANELKNDMGIAANAPFTPDTGPVDPRLDHSIGRRGIPYLDWIDHPGIAWIRNQPNGGPYSPKKYTYYKSDVGSLQDNSTWTPGYTALNVTIIRYADVLLMAAEAEIEVGSLEKAREYVNLVRARAANPAGFVMKGSAPAANYVISTYTTPFANQAAARDIVRFERKLELSGEGHRFYDLLRWGIAEPTLNAYLTYEAARLPGAFAGARFTNNQDEYLPIPQDQIDLLGAEGPTILKQNPGY</sequence>
<reference evidence="9 10" key="1">
    <citation type="submission" date="2020-08" db="EMBL/GenBank/DDBJ databases">
        <title>Genomic Encyclopedia of Type Strains, Phase IV (KMG-IV): sequencing the most valuable type-strain genomes for metagenomic binning, comparative biology and taxonomic classification.</title>
        <authorList>
            <person name="Goeker M."/>
        </authorList>
    </citation>
    <scope>NUCLEOTIDE SEQUENCE [LARGE SCALE GENOMIC DNA]</scope>
    <source>
        <strain evidence="9 10">DSM 105074</strain>
    </source>
</reference>
<organism evidence="9 10">
    <name type="scientific">Rhabdobacter roseus</name>
    <dbReference type="NCBI Taxonomy" id="1655419"/>
    <lineage>
        <taxon>Bacteria</taxon>
        <taxon>Pseudomonadati</taxon>
        <taxon>Bacteroidota</taxon>
        <taxon>Cytophagia</taxon>
        <taxon>Cytophagales</taxon>
        <taxon>Cytophagaceae</taxon>
        <taxon>Rhabdobacter</taxon>
    </lineage>
</organism>
<evidence type="ECO:0000313" key="9">
    <source>
        <dbReference type="EMBL" id="MBB5285689.1"/>
    </source>
</evidence>
<evidence type="ECO:0000256" key="1">
    <source>
        <dbReference type="ARBA" id="ARBA00004442"/>
    </source>
</evidence>
<evidence type="ECO:0008006" key="11">
    <source>
        <dbReference type="Google" id="ProtNLM"/>
    </source>
</evidence>
<dbReference type="Proteomes" id="UP000557307">
    <property type="component" value="Unassembled WGS sequence"/>
</dbReference>
<evidence type="ECO:0000256" key="3">
    <source>
        <dbReference type="ARBA" id="ARBA00022729"/>
    </source>
</evidence>
<comment type="caution">
    <text evidence="9">The sequence shown here is derived from an EMBL/GenBank/DDBJ whole genome shotgun (WGS) entry which is preliminary data.</text>
</comment>
<evidence type="ECO:0000256" key="6">
    <source>
        <dbReference type="SAM" id="SignalP"/>
    </source>
</evidence>